<dbReference type="Pfam" id="PF01368">
    <property type="entry name" value="DHH"/>
    <property type="match status" value="1"/>
</dbReference>
<feature type="compositionally biased region" description="Basic and acidic residues" evidence="1">
    <location>
        <begin position="494"/>
        <end position="512"/>
    </location>
</feature>
<protein>
    <recommendedName>
        <fullName evidence="2">DDH domain-containing protein</fullName>
    </recommendedName>
</protein>
<dbReference type="OrthoDB" id="284473at2759"/>
<dbReference type="SUPFAM" id="SSF64182">
    <property type="entry name" value="DHH phosphoesterases"/>
    <property type="match status" value="1"/>
</dbReference>
<dbReference type="RefSeq" id="XP_025350716.1">
    <property type="nucleotide sequence ID" value="XM_025493947.1"/>
</dbReference>
<accession>A0A316UEA7</accession>
<keyword evidence="4" id="KW-1185">Reference proteome</keyword>
<evidence type="ECO:0000256" key="1">
    <source>
        <dbReference type="SAM" id="MobiDB-lite"/>
    </source>
</evidence>
<dbReference type="GeneID" id="37015681"/>
<dbReference type="InterPro" id="IPR038763">
    <property type="entry name" value="DHH_sf"/>
</dbReference>
<dbReference type="AlphaFoldDB" id="A0A316UEA7"/>
<name>A0A316UEA7_9BASI</name>
<dbReference type="PANTHER" id="PTHR30255">
    <property type="entry name" value="SINGLE-STRANDED-DNA-SPECIFIC EXONUCLEASE RECJ"/>
    <property type="match status" value="1"/>
</dbReference>
<dbReference type="Gene3D" id="3.90.1640.30">
    <property type="match status" value="1"/>
</dbReference>
<proteinExistence type="predicted"/>
<feature type="compositionally biased region" description="Polar residues" evidence="1">
    <location>
        <begin position="30"/>
        <end position="42"/>
    </location>
</feature>
<evidence type="ECO:0000259" key="2">
    <source>
        <dbReference type="Pfam" id="PF01368"/>
    </source>
</evidence>
<gene>
    <name evidence="3" type="ORF">BCV69DRAFT_295881</name>
</gene>
<organism evidence="3 4">
    <name type="scientific">Pseudomicrostroma glucosiphilum</name>
    <dbReference type="NCBI Taxonomy" id="1684307"/>
    <lineage>
        <taxon>Eukaryota</taxon>
        <taxon>Fungi</taxon>
        <taxon>Dikarya</taxon>
        <taxon>Basidiomycota</taxon>
        <taxon>Ustilaginomycotina</taxon>
        <taxon>Exobasidiomycetes</taxon>
        <taxon>Microstromatales</taxon>
        <taxon>Microstromatales incertae sedis</taxon>
        <taxon>Pseudomicrostroma</taxon>
    </lineage>
</organism>
<sequence>MARPKREASTSPSQSAKKVKKEEPDDAVRSPSTSKAETSVASSLARWDPSVKLPDDANWPAPASDMKKAKNFIERLLPGSEDSLNITSDRPLVILPDKDADGLSSSLILHRTLIHLGLSEECIVIHHLSKGTNPASHSEVEAVKAHKPRAVILLDQGSRPGPPLLGEGDDTPVMVIDHHFLKPGEEGPQGSLMINASHSPPIATSSLLTWTICRPLWQDPAEAEKVIDWLAVLGTAGDLSVNVPWDPPWPDLAPEMKKWSKKRIGTAIALLNAPRRTPDFNVSLAYRSLLSSTTPLELLDPAQNKQARELYALRSAVSEEAERCTHTPPKFAKDGRLAVLFIDSPFQVHPGIATRWSGALRGAKNLQVVMCANKGYSPHGTHTHFSCRRAGAALKRGENPNIIELLHDYAARDPTFLSDVVKVEAELERAGSGELSTGDEEPPNVDVKTEGGDDESKAVEALNFARGHREASGGILPHALFDRFVQLMEIGVPSEKKPDSPSKKKSMPEQKTKLTSFFGVKPSGAGPDKGKAA</sequence>
<feature type="region of interest" description="Disordered" evidence="1">
    <location>
        <begin position="429"/>
        <end position="454"/>
    </location>
</feature>
<dbReference type="Proteomes" id="UP000245942">
    <property type="component" value="Unassembled WGS sequence"/>
</dbReference>
<dbReference type="InterPro" id="IPR051673">
    <property type="entry name" value="SSDNA_exonuclease_RecJ"/>
</dbReference>
<feature type="region of interest" description="Disordered" evidence="1">
    <location>
        <begin position="1"/>
        <end position="63"/>
    </location>
</feature>
<evidence type="ECO:0000313" key="3">
    <source>
        <dbReference type="EMBL" id="PWN23556.1"/>
    </source>
</evidence>
<evidence type="ECO:0000313" key="4">
    <source>
        <dbReference type="Proteomes" id="UP000245942"/>
    </source>
</evidence>
<dbReference type="PANTHER" id="PTHR30255:SF2">
    <property type="entry name" value="SINGLE-STRANDED-DNA-SPECIFIC EXONUCLEASE RECJ"/>
    <property type="match status" value="1"/>
</dbReference>
<dbReference type="STRING" id="1684307.A0A316UEA7"/>
<dbReference type="InterPro" id="IPR001667">
    <property type="entry name" value="DDH_dom"/>
</dbReference>
<dbReference type="EMBL" id="KZ819321">
    <property type="protein sequence ID" value="PWN23556.1"/>
    <property type="molecule type" value="Genomic_DNA"/>
</dbReference>
<feature type="domain" description="DDH" evidence="2">
    <location>
        <begin position="93"/>
        <end position="213"/>
    </location>
</feature>
<reference evidence="3 4" key="1">
    <citation type="journal article" date="2018" name="Mol. Biol. Evol.">
        <title>Broad Genomic Sampling Reveals a Smut Pathogenic Ancestry of the Fungal Clade Ustilaginomycotina.</title>
        <authorList>
            <person name="Kijpornyongpan T."/>
            <person name="Mondo S.J."/>
            <person name="Barry K."/>
            <person name="Sandor L."/>
            <person name="Lee J."/>
            <person name="Lipzen A."/>
            <person name="Pangilinan J."/>
            <person name="LaButti K."/>
            <person name="Hainaut M."/>
            <person name="Henrissat B."/>
            <person name="Grigoriev I.V."/>
            <person name="Spatafora J.W."/>
            <person name="Aime M.C."/>
        </authorList>
    </citation>
    <scope>NUCLEOTIDE SEQUENCE [LARGE SCALE GENOMIC DNA]</scope>
    <source>
        <strain evidence="3 4">MCA 4718</strain>
    </source>
</reference>
<feature type="region of interest" description="Disordered" evidence="1">
    <location>
        <begin position="492"/>
        <end position="533"/>
    </location>
</feature>